<keyword evidence="2" id="KW-0813">Transport</keyword>
<sequence>MAQDLKLPSVSTIAQTAETSQLSIKSDMPQKPVCVDMGPSGLEKLRQRMSPLLLYVVSTAQFLDIVNGASVAVALLPIADELDFKVSEMLWIVNAYTIAFAGLLLVSGRLGDLFGHRHMFLFGLFWFSTWALIVSFSVSPIMLIISRALQGVGAASTIPTSMALIAINYPAGPKRTKAFSIFAAFGGMGALTGILLAGGLISSIGWEWIFRISAITGYALFLMGFLAIPCAPAKAEKPKVDYLGAATATLGVTGIVYYISTGVADGWASPKTLPVLAVGVLMTAAFIWIESRVDHPLMPLQIWKSKGFAASVLLAFISFGMIQSVVYFGNLVFQEVYQWNALQSALGFLVHALLAIVTFTLLGRFLHRFSLKRLILFGFVLRCGTALLFAFVTEHVSYFRLAFPALILHVIGVACTLLPVQLTAVREAANKDQGLVGAIYNTGLQLGAPFGIAIMNVIATATNGNSSGEARGGPVLMKGYRNAFFGILALGVLGFLVAMVVLPWDRPSPRIKSAPGESKDAQDLEAGSVAAENALESGRSAGVSKVDDDAK</sequence>
<feature type="domain" description="Major facilitator superfamily (MFS) profile" evidence="7">
    <location>
        <begin position="53"/>
        <end position="506"/>
    </location>
</feature>
<keyword evidence="9" id="KW-1185">Reference proteome</keyword>
<dbReference type="InterPro" id="IPR036259">
    <property type="entry name" value="MFS_trans_sf"/>
</dbReference>
<evidence type="ECO:0000256" key="4">
    <source>
        <dbReference type="ARBA" id="ARBA00022989"/>
    </source>
</evidence>
<proteinExistence type="predicted"/>
<evidence type="ECO:0000256" key="2">
    <source>
        <dbReference type="ARBA" id="ARBA00022448"/>
    </source>
</evidence>
<evidence type="ECO:0000256" key="5">
    <source>
        <dbReference type="ARBA" id="ARBA00023136"/>
    </source>
</evidence>
<evidence type="ECO:0000313" key="8">
    <source>
        <dbReference type="EMBL" id="KAF9959218.1"/>
    </source>
</evidence>
<dbReference type="Pfam" id="PF07690">
    <property type="entry name" value="MFS_1"/>
    <property type="match status" value="1"/>
</dbReference>
<feature type="transmembrane region" description="Helical" evidence="6">
    <location>
        <begin position="374"/>
        <end position="392"/>
    </location>
</feature>
<feature type="transmembrane region" description="Helical" evidence="6">
    <location>
        <begin position="120"/>
        <end position="145"/>
    </location>
</feature>
<evidence type="ECO:0000256" key="3">
    <source>
        <dbReference type="ARBA" id="ARBA00022692"/>
    </source>
</evidence>
<feature type="transmembrane region" description="Helical" evidence="6">
    <location>
        <begin position="181"/>
        <end position="202"/>
    </location>
</feature>
<organism evidence="8 9">
    <name type="scientific">Mortierella alpina</name>
    <name type="common">Oleaginous fungus</name>
    <name type="synonym">Mortierella renispora</name>
    <dbReference type="NCBI Taxonomy" id="64518"/>
    <lineage>
        <taxon>Eukaryota</taxon>
        <taxon>Fungi</taxon>
        <taxon>Fungi incertae sedis</taxon>
        <taxon>Mucoromycota</taxon>
        <taxon>Mortierellomycotina</taxon>
        <taxon>Mortierellomycetes</taxon>
        <taxon>Mortierellales</taxon>
        <taxon>Mortierellaceae</taxon>
        <taxon>Mortierella</taxon>
    </lineage>
</organism>
<dbReference type="OrthoDB" id="2130629at2759"/>
<evidence type="ECO:0000259" key="7">
    <source>
        <dbReference type="PROSITE" id="PS50850"/>
    </source>
</evidence>
<dbReference type="GO" id="GO:0016020">
    <property type="term" value="C:membrane"/>
    <property type="evidence" value="ECO:0007669"/>
    <property type="project" value="UniProtKB-SubCell"/>
</dbReference>
<dbReference type="Proteomes" id="UP000738359">
    <property type="component" value="Unassembled WGS sequence"/>
</dbReference>
<dbReference type="InterPro" id="IPR011701">
    <property type="entry name" value="MFS"/>
</dbReference>
<evidence type="ECO:0000256" key="6">
    <source>
        <dbReference type="SAM" id="Phobius"/>
    </source>
</evidence>
<feature type="transmembrane region" description="Helical" evidence="6">
    <location>
        <begin position="434"/>
        <end position="459"/>
    </location>
</feature>
<accession>A0A9P6M195</accession>
<evidence type="ECO:0000256" key="1">
    <source>
        <dbReference type="ARBA" id="ARBA00004141"/>
    </source>
</evidence>
<feature type="transmembrane region" description="Helical" evidence="6">
    <location>
        <begin position="52"/>
        <end position="78"/>
    </location>
</feature>
<protein>
    <recommendedName>
        <fullName evidence="7">Major facilitator superfamily (MFS) profile domain-containing protein</fullName>
    </recommendedName>
</protein>
<feature type="transmembrane region" description="Helical" evidence="6">
    <location>
        <begin position="272"/>
        <end position="289"/>
    </location>
</feature>
<comment type="caution">
    <text evidence="8">The sequence shown here is derived from an EMBL/GenBank/DDBJ whole genome shotgun (WGS) entry which is preliminary data.</text>
</comment>
<dbReference type="PANTHER" id="PTHR42718:SF9">
    <property type="entry name" value="MAJOR FACILITATOR SUPERFAMILY MULTIDRUG TRANSPORTER MFSC"/>
    <property type="match status" value="1"/>
</dbReference>
<dbReference type="Gene3D" id="1.20.1250.20">
    <property type="entry name" value="MFS general substrate transporter like domains"/>
    <property type="match status" value="1"/>
</dbReference>
<feature type="transmembrane region" description="Helical" evidence="6">
    <location>
        <begin position="341"/>
        <end position="362"/>
    </location>
</feature>
<evidence type="ECO:0000313" key="9">
    <source>
        <dbReference type="Proteomes" id="UP000738359"/>
    </source>
</evidence>
<feature type="transmembrane region" description="Helical" evidence="6">
    <location>
        <begin position="479"/>
        <end position="502"/>
    </location>
</feature>
<dbReference type="InterPro" id="IPR020846">
    <property type="entry name" value="MFS_dom"/>
</dbReference>
<dbReference type="Gene3D" id="1.20.1720.10">
    <property type="entry name" value="Multidrug resistance protein D"/>
    <property type="match status" value="1"/>
</dbReference>
<feature type="transmembrane region" description="Helical" evidence="6">
    <location>
        <begin position="310"/>
        <end position="329"/>
    </location>
</feature>
<keyword evidence="5 6" id="KW-0472">Membrane</keyword>
<dbReference type="PROSITE" id="PS50850">
    <property type="entry name" value="MFS"/>
    <property type="match status" value="1"/>
</dbReference>
<keyword evidence="4 6" id="KW-1133">Transmembrane helix</keyword>
<feature type="transmembrane region" description="Helical" evidence="6">
    <location>
        <begin position="398"/>
        <end position="422"/>
    </location>
</feature>
<feature type="transmembrane region" description="Helical" evidence="6">
    <location>
        <begin position="151"/>
        <end position="169"/>
    </location>
</feature>
<dbReference type="SUPFAM" id="SSF103473">
    <property type="entry name" value="MFS general substrate transporter"/>
    <property type="match status" value="1"/>
</dbReference>
<feature type="transmembrane region" description="Helical" evidence="6">
    <location>
        <begin position="208"/>
        <end position="228"/>
    </location>
</feature>
<dbReference type="EMBL" id="JAAAHY010000684">
    <property type="protein sequence ID" value="KAF9959218.1"/>
    <property type="molecule type" value="Genomic_DNA"/>
</dbReference>
<feature type="transmembrane region" description="Helical" evidence="6">
    <location>
        <begin position="240"/>
        <end position="260"/>
    </location>
</feature>
<dbReference type="AlphaFoldDB" id="A0A9P6M195"/>
<name>A0A9P6M195_MORAP</name>
<comment type="subcellular location">
    <subcellularLocation>
        <location evidence="1">Membrane</location>
        <topology evidence="1">Multi-pass membrane protein</topology>
    </subcellularLocation>
</comment>
<dbReference type="GO" id="GO:0022857">
    <property type="term" value="F:transmembrane transporter activity"/>
    <property type="evidence" value="ECO:0007669"/>
    <property type="project" value="InterPro"/>
</dbReference>
<keyword evidence="3 6" id="KW-0812">Transmembrane</keyword>
<feature type="transmembrane region" description="Helical" evidence="6">
    <location>
        <begin position="90"/>
        <end position="108"/>
    </location>
</feature>
<reference evidence="8" key="1">
    <citation type="journal article" date="2020" name="Fungal Divers.">
        <title>Resolving the Mortierellaceae phylogeny through synthesis of multi-gene phylogenetics and phylogenomics.</title>
        <authorList>
            <person name="Vandepol N."/>
            <person name="Liber J."/>
            <person name="Desiro A."/>
            <person name="Na H."/>
            <person name="Kennedy M."/>
            <person name="Barry K."/>
            <person name="Grigoriev I.V."/>
            <person name="Miller A.N."/>
            <person name="O'Donnell K."/>
            <person name="Stajich J.E."/>
            <person name="Bonito G."/>
        </authorList>
    </citation>
    <scope>NUCLEOTIDE SEQUENCE</scope>
    <source>
        <strain evidence="8">CK1249</strain>
    </source>
</reference>
<gene>
    <name evidence="8" type="ORF">BGZ70_008929</name>
</gene>
<dbReference type="PANTHER" id="PTHR42718">
    <property type="entry name" value="MAJOR FACILITATOR SUPERFAMILY MULTIDRUG TRANSPORTER MFSC"/>
    <property type="match status" value="1"/>
</dbReference>